<feature type="signal peptide" evidence="1">
    <location>
        <begin position="1"/>
        <end position="24"/>
    </location>
</feature>
<organism evidence="2 3">
    <name type="scientific">Pirellulimonas nuda</name>
    <dbReference type="NCBI Taxonomy" id="2528009"/>
    <lineage>
        <taxon>Bacteria</taxon>
        <taxon>Pseudomonadati</taxon>
        <taxon>Planctomycetota</taxon>
        <taxon>Planctomycetia</taxon>
        <taxon>Pirellulales</taxon>
        <taxon>Lacipirellulaceae</taxon>
        <taxon>Pirellulimonas</taxon>
    </lineage>
</organism>
<dbReference type="SUPFAM" id="SSF48371">
    <property type="entry name" value="ARM repeat"/>
    <property type="match status" value="3"/>
</dbReference>
<accession>A0A518DBS9</accession>
<evidence type="ECO:0000313" key="3">
    <source>
        <dbReference type="Proteomes" id="UP000317429"/>
    </source>
</evidence>
<sequence length="636" mass="67207" precursor="true">MNRSITSYALLVAFVASHAQPAAAAEQIDEAPLLKIIRSQDASDHDRAVACQQLAIVGSSRAVPDLEALLTDKHFSHYARYALQNIPSADAGDALRRALDQVQGDQLVGVINSIAARQDRDAVEQLVALSKSSNQKVSAAAVAALVHIDLDRAASLLASVDPKSRVQLADVLLSCAYRLADRGRGPAALALLDCLEGADATRQARAAAVLGRVRYSEPNQAASLAKSLLARDEDWKFTIGLQAVVEGGVDNGAKLLADAIDQDQPERQVQILRALRGMGERSAAESARTAARSDIAAVRVEGIKSLGVLGDASDAPLLMRLAHQDNQFSQVAREALAEMDDEGVDRAIVVMLRDGSSDSRAIAAELIGQRRIIEGAHAIIQSARSAKDSATRVAALEAAGRLAVGDTLPPLLELAIGAQSPKERRLARQASLAAASRVSDREAAAAAVADQIDVATGDQIGYLLDVLAVVGGPRALESVVAIAEKQDQSAQNEATRVLGNWPSADAAPALLRVADSDNHYAVRALRGYLRIARQFAVPESERLAMCRSALRVASRDEERLLAIQVLERIPSVAALELATAELAEDRLGKQASESVLAIAEAIALTYPDAAAKASSRVIKTGGSEEVLARARKLITE</sequence>
<keyword evidence="1" id="KW-0732">Signal</keyword>
<dbReference type="InterPro" id="IPR016024">
    <property type="entry name" value="ARM-type_fold"/>
</dbReference>
<evidence type="ECO:0000256" key="1">
    <source>
        <dbReference type="SAM" id="SignalP"/>
    </source>
</evidence>
<keyword evidence="3" id="KW-1185">Reference proteome</keyword>
<protein>
    <recommendedName>
        <fullName evidence="4">HEAT repeat protein</fullName>
    </recommendedName>
</protein>
<proteinExistence type="predicted"/>
<reference evidence="2 3" key="1">
    <citation type="submission" date="2019-02" db="EMBL/GenBank/DDBJ databases">
        <title>Deep-cultivation of Planctomycetes and their phenomic and genomic characterization uncovers novel biology.</title>
        <authorList>
            <person name="Wiegand S."/>
            <person name="Jogler M."/>
            <person name="Boedeker C."/>
            <person name="Pinto D."/>
            <person name="Vollmers J."/>
            <person name="Rivas-Marin E."/>
            <person name="Kohn T."/>
            <person name="Peeters S.H."/>
            <person name="Heuer A."/>
            <person name="Rast P."/>
            <person name="Oberbeckmann S."/>
            <person name="Bunk B."/>
            <person name="Jeske O."/>
            <person name="Meyerdierks A."/>
            <person name="Storesund J.E."/>
            <person name="Kallscheuer N."/>
            <person name="Luecker S."/>
            <person name="Lage O.M."/>
            <person name="Pohl T."/>
            <person name="Merkel B.J."/>
            <person name="Hornburger P."/>
            <person name="Mueller R.-W."/>
            <person name="Bruemmer F."/>
            <person name="Labrenz M."/>
            <person name="Spormann A.M."/>
            <person name="Op den Camp H."/>
            <person name="Overmann J."/>
            <person name="Amann R."/>
            <person name="Jetten M.S.M."/>
            <person name="Mascher T."/>
            <person name="Medema M.H."/>
            <person name="Devos D.P."/>
            <person name="Kaster A.-K."/>
            <person name="Ovreas L."/>
            <person name="Rohde M."/>
            <person name="Galperin M.Y."/>
            <person name="Jogler C."/>
        </authorList>
    </citation>
    <scope>NUCLEOTIDE SEQUENCE [LARGE SCALE GENOMIC DNA]</scope>
    <source>
        <strain evidence="2 3">Pla175</strain>
    </source>
</reference>
<dbReference type="OrthoDB" id="234429at2"/>
<feature type="chain" id="PRO_5022091679" description="HEAT repeat protein" evidence="1">
    <location>
        <begin position="25"/>
        <end position="636"/>
    </location>
</feature>
<evidence type="ECO:0008006" key="4">
    <source>
        <dbReference type="Google" id="ProtNLM"/>
    </source>
</evidence>
<evidence type="ECO:0000313" key="2">
    <source>
        <dbReference type="EMBL" id="QDU88919.1"/>
    </source>
</evidence>
<dbReference type="EMBL" id="CP036291">
    <property type="protein sequence ID" value="QDU88919.1"/>
    <property type="molecule type" value="Genomic_DNA"/>
</dbReference>
<dbReference type="InterPro" id="IPR011989">
    <property type="entry name" value="ARM-like"/>
</dbReference>
<name>A0A518DBS9_9BACT</name>
<dbReference type="Gene3D" id="1.25.10.10">
    <property type="entry name" value="Leucine-rich Repeat Variant"/>
    <property type="match status" value="2"/>
</dbReference>
<dbReference type="RefSeq" id="WP_145284460.1">
    <property type="nucleotide sequence ID" value="NZ_CP036291.1"/>
</dbReference>
<dbReference type="Proteomes" id="UP000317429">
    <property type="component" value="Chromosome"/>
</dbReference>
<dbReference type="AlphaFoldDB" id="A0A518DBS9"/>
<dbReference type="KEGG" id="pnd:Pla175_23030"/>
<gene>
    <name evidence="2" type="ORF">Pla175_23030</name>
</gene>